<proteinExistence type="predicted"/>
<dbReference type="Proteomes" id="UP000008820">
    <property type="component" value="Chromosome 2"/>
</dbReference>
<reference evidence="1 2" key="1">
    <citation type="submission" date="2017-06" db="EMBL/GenBank/DDBJ databases">
        <title>Aedes aegypti genome working group (AGWG) sequencing and assembly.</title>
        <authorList>
            <consortium name="Aedes aegypti Genome Working Group (AGWG)"/>
            <person name="Matthews B.J."/>
        </authorList>
    </citation>
    <scope>NUCLEOTIDE SEQUENCE [LARGE SCALE GENOMIC DNA]</scope>
    <source>
        <strain evidence="1 2">LVP_AGWG</strain>
    </source>
</reference>
<sequence>MVGTLQQVKCEGRLKMDHFWHALSKEVGRIPDTLKNILEVTEYINAGLGFIGNDEIAAIEDDVRLLPKIMSKPADDPTMVKYFGRFAHCPNEFRLMAGERAILKMISSCIQRKGIAHYMKTVERREKEVAVVQGSVDQVANEVRKKIVDFYTDRCDGSPEQIDFCNRVALIPIEIGEADDGGTIARIRCIFCTNDNVISCRPERCGGSWKVSNFLAHIRNVHKNINSPSSMGRTVGAAGTCKSPPVEVVVNETSSSGVGAYDYWNNSNDVTSSHENPFKRKVDHMGGGDPMMEDYGFSIKEERYQ</sequence>
<organism evidence="1 2">
    <name type="scientific">Aedes aegypti</name>
    <name type="common">Yellowfever mosquito</name>
    <name type="synonym">Culex aegypti</name>
    <dbReference type="NCBI Taxonomy" id="7159"/>
    <lineage>
        <taxon>Eukaryota</taxon>
        <taxon>Metazoa</taxon>
        <taxon>Ecdysozoa</taxon>
        <taxon>Arthropoda</taxon>
        <taxon>Hexapoda</taxon>
        <taxon>Insecta</taxon>
        <taxon>Pterygota</taxon>
        <taxon>Neoptera</taxon>
        <taxon>Endopterygota</taxon>
        <taxon>Diptera</taxon>
        <taxon>Nematocera</taxon>
        <taxon>Culicoidea</taxon>
        <taxon>Culicidae</taxon>
        <taxon>Culicinae</taxon>
        <taxon>Aedini</taxon>
        <taxon>Aedes</taxon>
        <taxon>Stegomyia</taxon>
    </lineage>
</organism>
<accession>A0A1S4FKS4</accession>
<keyword evidence="2" id="KW-1185">Reference proteome</keyword>
<gene>
    <name evidence="1" type="primary">5571217</name>
</gene>
<dbReference type="EnsemblMetazoa" id="AAEL008911-RA">
    <property type="protein sequence ID" value="AAEL008911-PA"/>
    <property type="gene ID" value="AAEL008911"/>
</dbReference>
<dbReference type="AlphaFoldDB" id="A0A1S4FKS4"/>
<evidence type="ECO:0000313" key="1">
    <source>
        <dbReference type="EnsemblMetazoa" id="AAEL008911-PA"/>
    </source>
</evidence>
<dbReference type="InParanoid" id="A0A1S4FKS4"/>
<dbReference type="OrthoDB" id="7750594at2759"/>
<name>A0A1S4FKS4_AEDAE</name>
<reference evidence="1" key="2">
    <citation type="submission" date="2021-02" db="UniProtKB">
        <authorList>
            <consortium name="EnsemblMetazoa"/>
        </authorList>
    </citation>
    <scope>IDENTIFICATION</scope>
    <source>
        <strain evidence="1">LVP_AGWG</strain>
    </source>
</reference>
<protein>
    <submittedName>
        <fullName evidence="1">Uncharacterized protein</fullName>
    </submittedName>
</protein>
<dbReference type="VEuPathDB" id="VectorBase:AAEL008911"/>
<evidence type="ECO:0000313" key="2">
    <source>
        <dbReference type="Proteomes" id="UP000008820"/>
    </source>
</evidence>